<dbReference type="InterPro" id="IPR013830">
    <property type="entry name" value="SGNH_hydro"/>
</dbReference>
<dbReference type="Gene3D" id="3.40.50.12700">
    <property type="match status" value="1"/>
</dbReference>
<dbReference type="OrthoDB" id="7237786at2759"/>
<accession>A0A8J4YDY8</accession>
<feature type="domain" description="SGNH hydrolase-type esterase" evidence="2">
    <location>
        <begin position="206"/>
        <end position="336"/>
    </location>
</feature>
<keyword evidence="4" id="KW-1185">Reference proteome</keyword>
<protein>
    <recommendedName>
        <fullName evidence="2">SGNH hydrolase-type esterase domain-containing protein</fullName>
    </recommendedName>
</protein>
<reference evidence="3" key="1">
    <citation type="submission" date="2020-07" db="EMBL/GenBank/DDBJ databases">
        <title>The High-quality genome of the commercially important snow crab, Chionoecetes opilio.</title>
        <authorList>
            <person name="Jeong J.-H."/>
            <person name="Ryu S."/>
        </authorList>
    </citation>
    <scope>NUCLEOTIDE SEQUENCE</scope>
    <source>
        <strain evidence="3">MADBK_172401_WGS</strain>
        <tissue evidence="3">Digestive gland</tissue>
    </source>
</reference>
<dbReference type="Pfam" id="PF13472">
    <property type="entry name" value="Lipase_GDSL_2"/>
    <property type="match status" value="1"/>
</dbReference>
<evidence type="ECO:0000313" key="3">
    <source>
        <dbReference type="EMBL" id="KAG0721466.1"/>
    </source>
</evidence>
<evidence type="ECO:0000313" key="4">
    <source>
        <dbReference type="Proteomes" id="UP000770661"/>
    </source>
</evidence>
<name>A0A8J4YDY8_CHIOP</name>
<sequence length="405" mass="43690">MEICGVLEGVVEGVATADVAAGGQEVAVLPTVEVGVAQATCNQRGEEVVNVYILCGGCDMLRPSVRECVVCALQEQVKALQEEVKGLKGVVDEGNVGTGMLVSTMQGEVKDLQQKVHSLEEGVEVRQAGVVTRPASGGTRPKEGEWRVVGKGSKPGSAGAEKSGEVPLHNRYAVLGEEDMGVRSRGVEEQQAGDRSGKGPEVLLVGDSQVKYLDQNFCERDRDRRTRVCYPGASVQDVTDRLDRLMLGTGKDAVVVVHVGGNDVGKAKSEELVTRYKALLEKVKESGRKGVICGVIPREYVGQEWLSRALSLNSKIEELCKDMGLRFVDGWDTFYGKLRQGKKSDLTNILAQKTQEEPSGSFDVRVLDGAAVVHLLPVTGITTFDDYASGVFVPHIMRQLETSME</sequence>
<evidence type="ECO:0000259" key="2">
    <source>
        <dbReference type="Pfam" id="PF13472"/>
    </source>
</evidence>
<dbReference type="EMBL" id="JACEEZ010011091">
    <property type="protein sequence ID" value="KAG0721466.1"/>
    <property type="molecule type" value="Genomic_DNA"/>
</dbReference>
<dbReference type="AlphaFoldDB" id="A0A8J4YDY8"/>
<dbReference type="Proteomes" id="UP000770661">
    <property type="component" value="Unassembled WGS sequence"/>
</dbReference>
<comment type="caution">
    <text evidence="3">The sequence shown here is derived from an EMBL/GenBank/DDBJ whole genome shotgun (WGS) entry which is preliminary data.</text>
</comment>
<proteinExistence type="predicted"/>
<organism evidence="3 4">
    <name type="scientific">Chionoecetes opilio</name>
    <name type="common">Atlantic snow crab</name>
    <name type="synonym">Cancer opilio</name>
    <dbReference type="NCBI Taxonomy" id="41210"/>
    <lineage>
        <taxon>Eukaryota</taxon>
        <taxon>Metazoa</taxon>
        <taxon>Ecdysozoa</taxon>
        <taxon>Arthropoda</taxon>
        <taxon>Crustacea</taxon>
        <taxon>Multicrustacea</taxon>
        <taxon>Malacostraca</taxon>
        <taxon>Eumalacostraca</taxon>
        <taxon>Eucarida</taxon>
        <taxon>Decapoda</taxon>
        <taxon>Pleocyemata</taxon>
        <taxon>Brachyura</taxon>
        <taxon>Eubrachyura</taxon>
        <taxon>Majoidea</taxon>
        <taxon>Majidae</taxon>
        <taxon>Chionoecetes</taxon>
    </lineage>
</organism>
<feature type="region of interest" description="Disordered" evidence="1">
    <location>
        <begin position="179"/>
        <end position="201"/>
    </location>
</feature>
<dbReference type="Gene3D" id="3.40.50.12690">
    <property type="match status" value="1"/>
</dbReference>
<feature type="region of interest" description="Disordered" evidence="1">
    <location>
        <begin position="133"/>
        <end position="164"/>
    </location>
</feature>
<dbReference type="SUPFAM" id="SSF52266">
    <property type="entry name" value="SGNH hydrolase"/>
    <property type="match status" value="1"/>
</dbReference>
<evidence type="ECO:0000256" key="1">
    <source>
        <dbReference type="SAM" id="MobiDB-lite"/>
    </source>
</evidence>
<gene>
    <name evidence="3" type="ORF">GWK47_006339</name>
</gene>